<proteinExistence type="predicted"/>
<dbReference type="HOGENOM" id="CLU_2987163_0_0_9"/>
<reference key="1">
    <citation type="submission" date="2010-08" db="EMBL/GenBank/DDBJ databases">
        <authorList>
            <person name="Zeigler D.R."/>
        </authorList>
    </citation>
    <scope>NUCLEOTIDE SEQUENCE</scope>
    <source>
        <strain>W23</strain>
    </source>
</reference>
<protein>
    <submittedName>
        <fullName evidence="1">Uncharacterized protein</fullName>
    </submittedName>
</protein>
<name>E0U3S3_BACSH</name>
<evidence type="ECO:0000313" key="2">
    <source>
        <dbReference type="Proteomes" id="UP000002233"/>
    </source>
</evidence>
<dbReference type="KEGG" id="bss:BSUW23_02485"/>
<dbReference type="EMBL" id="CP002183">
    <property type="protein sequence ID" value="ADM36555.1"/>
    <property type="molecule type" value="Genomic_DNA"/>
</dbReference>
<gene>
    <name evidence="1" type="ordered locus">BSUW23_02485</name>
</gene>
<dbReference type="RefSeq" id="WP_003225212.1">
    <property type="nucleotide sequence ID" value="NC_014479.1"/>
</dbReference>
<evidence type="ECO:0000313" key="1">
    <source>
        <dbReference type="EMBL" id="ADM36555.1"/>
    </source>
</evidence>
<reference evidence="1 2" key="2">
    <citation type="journal article" date="2011" name="Microbiology">
        <title>The genome sequence of Bacillus subtilis subsp. spizizenii W23: insights into speciation within the B. subtilis complex and into the history of B. subtilis genetics.</title>
        <authorList>
            <person name="Zeigler D.R."/>
        </authorList>
    </citation>
    <scope>NUCLEOTIDE SEQUENCE [LARGE SCALE GENOMIC DNA]</scope>
    <source>
        <strain evidence="2">ATCC 23059 / NRRL B-14472 / W23</strain>
    </source>
</reference>
<organism evidence="1 2">
    <name type="scientific">Bacillus spizizenii (strain ATCC 23059 / NRRL B-14472 / W23)</name>
    <name type="common">Bacillus subtilis subsp. spizizenii</name>
    <dbReference type="NCBI Taxonomy" id="655816"/>
    <lineage>
        <taxon>Bacteria</taxon>
        <taxon>Bacillati</taxon>
        <taxon>Bacillota</taxon>
        <taxon>Bacilli</taxon>
        <taxon>Bacillales</taxon>
        <taxon>Bacillaceae</taxon>
        <taxon>Bacillus</taxon>
    </lineage>
</organism>
<accession>E0U3S3</accession>
<dbReference type="AlphaFoldDB" id="E0U3S3"/>
<dbReference type="Proteomes" id="UP000002233">
    <property type="component" value="Chromosome"/>
</dbReference>
<sequence length="57" mass="6815">MSTEKDIHRSHVVYTLNKMVEIFKESSPLEPALDYNPETEKIIMNDPFFRFGVRWQV</sequence>